<keyword evidence="3" id="KW-1185">Reference proteome</keyword>
<evidence type="ECO:0000259" key="1">
    <source>
        <dbReference type="Pfam" id="PF14214"/>
    </source>
</evidence>
<comment type="caution">
    <text evidence="2">The sequence shown here is derived from an EMBL/GenBank/DDBJ whole genome shotgun (WGS) entry which is preliminary data.</text>
</comment>
<dbReference type="AlphaFoldDB" id="A0AAU9TUX9"/>
<protein>
    <recommendedName>
        <fullName evidence="1">Helitron helicase-like domain-containing protein</fullName>
    </recommendedName>
</protein>
<organism evidence="2 3">
    <name type="scientific">Euphydryas editha</name>
    <name type="common">Edith's checkerspot</name>
    <dbReference type="NCBI Taxonomy" id="104508"/>
    <lineage>
        <taxon>Eukaryota</taxon>
        <taxon>Metazoa</taxon>
        <taxon>Ecdysozoa</taxon>
        <taxon>Arthropoda</taxon>
        <taxon>Hexapoda</taxon>
        <taxon>Insecta</taxon>
        <taxon>Pterygota</taxon>
        <taxon>Neoptera</taxon>
        <taxon>Endopterygota</taxon>
        <taxon>Lepidoptera</taxon>
        <taxon>Glossata</taxon>
        <taxon>Ditrysia</taxon>
        <taxon>Papilionoidea</taxon>
        <taxon>Nymphalidae</taxon>
        <taxon>Nymphalinae</taxon>
        <taxon>Euphydryas</taxon>
    </lineage>
</organism>
<name>A0AAU9TUX9_EUPED</name>
<evidence type="ECO:0000313" key="2">
    <source>
        <dbReference type="EMBL" id="CAH2090991.1"/>
    </source>
</evidence>
<gene>
    <name evidence="2" type="ORF">EEDITHA_LOCUS6892</name>
</gene>
<reference evidence="2" key="1">
    <citation type="submission" date="2022-03" db="EMBL/GenBank/DDBJ databases">
        <authorList>
            <person name="Tunstrom K."/>
        </authorList>
    </citation>
    <scope>NUCLEOTIDE SEQUENCE</scope>
</reference>
<feature type="domain" description="Helitron helicase-like" evidence="1">
    <location>
        <begin position="90"/>
        <end position="143"/>
    </location>
</feature>
<dbReference type="Pfam" id="PF14214">
    <property type="entry name" value="Helitron_like_N"/>
    <property type="match status" value="1"/>
</dbReference>
<sequence>MLQNIDDNVPNLESVVNINSSLTDDTMRMVAITRKTTPPMNLERERGMEELCWYCLFPDSKNGFGEERENPCTPLDYFQNRVICVDKRFKRGQGLVNNMHLTMRNIRGSASYCQKCCFKLIAMVRTLGPPTWFLTFSCHDLNW</sequence>
<dbReference type="EMBL" id="CAKOGL010000010">
    <property type="protein sequence ID" value="CAH2090991.1"/>
    <property type="molecule type" value="Genomic_DNA"/>
</dbReference>
<accession>A0AAU9TUX9</accession>
<evidence type="ECO:0000313" key="3">
    <source>
        <dbReference type="Proteomes" id="UP001153954"/>
    </source>
</evidence>
<proteinExistence type="predicted"/>
<dbReference type="InterPro" id="IPR025476">
    <property type="entry name" value="Helitron_helicase-like"/>
</dbReference>
<dbReference type="Proteomes" id="UP001153954">
    <property type="component" value="Unassembled WGS sequence"/>
</dbReference>